<reference evidence="6" key="1">
    <citation type="submission" date="2023-04" db="EMBL/GenBank/DDBJ databases">
        <title>Candida boidinii NBRC 10035.</title>
        <authorList>
            <person name="Ichikawa N."/>
            <person name="Sato H."/>
            <person name="Tonouchi N."/>
        </authorList>
    </citation>
    <scope>NUCLEOTIDE SEQUENCE</scope>
    <source>
        <strain evidence="6">NBRC 10035</strain>
    </source>
</reference>
<evidence type="ECO:0000256" key="3">
    <source>
        <dbReference type="ARBA" id="ARBA00006716"/>
    </source>
</evidence>
<comment type="subcellular location">
    <subcellularLocation>
        <location evidence="2">Mitochondrion</location>
    </subcellularLocation>
</comment>
<accession>A0A9W6SUH1</accession>
<comment type="similarity">
    <text evidence="3">Belongs to the RRG8 family.</text>
</comment>
<organism evidence="6 7">
    <name type="scientific">Candida boidinii</name>
    <name type="common">Yeast</name>
    <dbReference type="NCBI Taxonomy" id="5477"/>
    <lineage>
        <taxon>Eukaryota</taxon>
        <taxon>Fungi</taxon>
        <taxon>Dikarya</taxon>
        <taxon>Ascomycota</taxon>
        <taxon>Saccharomycotina</taxon>
        <taxon>Pichiomycetes</taxon>
        <taxon>Pichiales</taxon>
        <taxon>Pichiaceae</taxon>
        <taxon>Ogataea</taxon>
        <taxon>Ogataea/Candida clade</taxon>
    </lineage>
</organism>
<keyword evidence="5" id="KW-0496">Mitochondrion</keyword>
<proteinExistence type="inferred from homology"/>
<evidence type="ECO:0000256" key="4">
    <source>
        <dbReference type="ARBA" id="ARBA00013944"/>
    </source>
</evidence>
<dbReference type="Proteomes" id="UP001165120">
    <property type="component" value="Unassembled WGS sequence"/>
</dbReference>
<protein>
    <recommendedName>
        <fullName evidence="4">Required for respiratory growth protein 8, mitochondrial</fullName>
    </recommendedName>
</protein>
<gene>
    <name evidence="6" type="ORF">Cboi02_000066100</name>
</gene>
<evidence type="ECO:0000313" key="7">
    <source>
        <dbReference type="Proteomes" id="UP001165120"/>
    </source>
</evidence>
<keyword evidence="7" id="KW-1185">Reference proteome</keyword>
<dbReference type="AlphaFoldDB" id="A0A9W6SUH1"/>
<dbReference type="InterPro" id="IPR031415">
    <property type="entry name" value="Rrg8"/>
</dbReference>
<evidence type="ECO:0000313" key="6">
    <source>
        <dbReference type="EMBL" id="GME67232.1"/>
    </source>
</evidence>
<evidence type="ECO:0000256" key="1">
    <source>
        <dbReference type="ARBA" id="ARBA00003548"/>
    </source>
</evidence>
<comment type="function">
    <text evidence="1">Required for respiratory activity and maintenance and expression of the mitochondrial genome.</text>
</comment>
<name>A0A9W6SUH1_CANBO</name>
<dbReference type="Pfam" id="PF17068">
    <property type="entry name" value="RRG8"/>
    <property type="match status" value="1"/>
</dbReference>
<dbReference type="GO" id="GO:0005739">
    <property type="term" value="C:mitochondrion"/>
    <property type="evidence" value="ECO:0007669"/>
    <property type="project" value="UniProtKB-SubCell"/>
</dbReference>
<comment type="caution">
    <text evidence="6">The sequence shown here is derived from an EMBL/GenBank/DDBJ whole genome shotgun (WGS) entry which is preliminary data.</text>
</comment>
<dbReference type="EMBL" id="BSXN01000126">
    <property type="protein sequence ID" value="GME67232.1"/>
    <property type="molecule type" value="Genomic_DNA"/>
</dbReference>
<evidence type="ECO:0000256" key="2">
    <source>
        <dbReference type="ARBA" id="ARBA00004173"/>
    </source>
</evidence>
<sequence>MSGGKVRRLKFPFKLLEKSQKRKRTPFTPVDIDKDKILENSPVFQKPEKWISGTKKLLNTEANTFKTYVPIENNIYAEFLASPSRNQAVSKINFPRSLLIPLTIAKDKLNRNSEIEDEMLDNVLVPKLEFQSITDAPTIYFPLNSFFLKNITELNLKAGKSRRNKLAKKIKTLEVAERKGDSETDTLEITKTVVPGYLIPLLYGNQDPVYWMNITNDVLQFTLVKELTNSFNKLKDGKYSFRKSAKSSDLSITLSFNEDSANGVFQFTHDPTDSGTVIPVFNIPFILKREKNLQDLFYNELKEHLDPNQMITLRNIKSNRKSLENLREFSYNLYKLVIFNEVENIQLTKDENNNP</sequence>
<evidence type="ECO:0000256" key="5">
    <source>
        <dbReference type="ARBA" id="ARBA00023128"/>
    </source>
</evidence>